<name>A0A3Q8WSA7_9ACTO</name>
<evidence type="ECO:0000259" key="8">
    <source>
        <dbReference type="Pfam" id="PF04239"/>
    </source>
</evidence>
<comment type="subcellular location">
    <subcellularLocation>
        <location evidence="1">Cell membrane</location>
        <topology evidence="1">Multi-pass membrane protein</topology>
    </subcellularLocation>
</comment>
<organism evidence="9 10">
    <name type="scientific">Flaviflexus salsibiostraticola</name>
    <dbReference type="NCBI Taxonomy" id="1282737"/>
    <lineage>
        <taxon>Bacteria</taxon>
        <taxon>Bacillati</taxon>
        <taxon>Actinomycetota</taxon>
        <taxon>Actinomycetes</taxon>
        <taxon>Actinomycetales</taxon>
        <taxon>Actinomycetaceae</taxon>
        <taxon>Flaviflexus</taxon>
    </lineage>
</organism>
<protein>
    <submittedName>
        <fullName evidence="9">DUF421 domain-containing protein</fullName>
    </submittedName>
</protein>
<dbReference type="Proteomes" id="UP000270021">
    <property type="component" value="Chromosome"/>
</dbReference>
<dbReference type="PANTHER" id="PTHR34582">
    <property type="entry name" value="UPF0702 TRANSMEMBRANE PROTEIN YCAP"/>
    <property type="match status" value="1"/>
</dbReference>
<dbReference type="AlphaFoldDB" id="A0A3Q8WSA7"/>
<evidence type="ECO:0000256" key="3">
    <source>
        <dbReference type="ARBA" id="ARBA00022475"/>
    </source>
</evidence>
<keyword evidence="5 7" id="KW-1133">Transmembrane helix</keyword>
<feature type="transmembrane region" description="Helical" evidence="7">
    <location>
        <begin position="137"/>
        <end position="159"/>
    </location>
</feature>
<keyword evidence="10" id="KW-1185">Reference proteome</keyword>
<evidence type="ECO:0000256" key="1">
    <source>
        <dbReference type="ARBA" id="ARBA00004651"/>
    </source>
</evidence>
<keyword evidence="3" id="KW-1003">Cell membrane</keyword>
<sequence length="257" mass="27610">MASVTTTAAAASAGGRHFTLSTCTGFTHGDSLKHLLWRDGFVRRWFDLILAVSPDLHTIVRQSGEMNTDIIRDWILITPEGALAVVLSTVVMYLLFLVASRIIGARMFTGLTSFDMSAALIFGAIVGRATLGPGPTLTAGVIAFLTLLILQGALGVFAHSGGARIVNNRPILLVAGTRVLEDAMSRTRITRAELQSKMRLAGIQSIDQISAVILEPTGAISVLRSDCLIDHGLIDDVIGREQIPRHLVRWTEEAGTI</sequence>
<evidence type="ECO:0000256" key="6">
    <source>
        <dbReference type="ARBA" id="ARBA00023136"/>
    </source>
</evidence>
<keyword evidence="6 7" id="KW-0472">Membrane</keyword>
<reference evidence="9 10" key="1">
    <citation type="submission" date="2018-12" db="EMBL/GenBank/DDBJ databases">
        <title>Complete genome sequence of Flaviflexus salsibiostraticola KCTC 33148.</title>
        <authorList>
            <person name="Bae J.-W."/>
        </authorList>
    </citation>
    <scope>NUCLEOTIDE SEQUENCE [LARGE SCALE GENOMIC DNA]</scope>
    <source>
        <strain evidence="9 10">KCTC 33148</strain>
    </source>
</reference>
<dbReference type="OrthoDB" id="3266405at2"/>
<keyword evidence="4 7" id="KW-0812">Transmembrane</keyword>
<evidence type="ECO:0000256" key="2">
    <source>
        <dbReference type="ARBA" id="ARBA00006448"/>
    </source>
</evidence>
<proteinExistence type="inferred from homology"/>
<evidence type="ECO:0000256" key="7">
    <source>
        <dbReference type="SAM" id="Phobius"/>
    </source>
</evidence>
<dbReference type="KEGG" id="fsl:EJO69_00275"/>
<feature type="domain" description="YetF C-terminal" evidence="8">
    <location>
        <begin position="164"/>
        <end position="227"/>
    </location>
</feature>
<dbReference type="PANTHER" id="PTHR34582:SF6">
    <property type="entry name" value="UPF0702 TRANSMEMBRANE PROTEIN YCAP"/>
    <property type="match status" value="1"/>
</dbReference>
<evidence type="ECO:0000313" key="9">
    <source>
        <dbReference type="EMBL" id="AZN28906.1"/>
    </source>
</evidence>
<feature type="transmembrane region" description="Helical" evidence="7">
    <location>
        <begin position="81"/>
        <end position="99"/>
    </location>
</feature>
<feature type="transmembrane region" description="Helical" evidence="7">
    <location>
        <begin position="111"/>
        <end position="131"/>
    </location>
</feature>
<dbReference type="Gene3D" id="3.30.240.20">
    <property type="entry name" value="bsu07140 like domains"/>
    <property type="match status" value="1"/>
</dbReference>
<dbReference type="EMBL" id="CP034438">
    <property type="protein sequence ID" value="AZN28906.1"/>
    <property type="molecule type" value="Genomic_DNA"/>
</dbReference>
<comment type="similarity">
    <text evidence="2">Belongs to the UPF0702 family.</text>
</comment>
<dbReference type="InterPro" id="IPR007353">
    <property type="entry name" value="DUF421"/>
</dbReference>
<accession>A0A3Q8WSA7</accession>
<gene>
    <name evidence="9" type="ORF">EJO69_00275</name>
</gene>
<evidence type="ECO:0000256" key="5">
    <source>
        <dbReference type="ARBA" id="ARBA00022989"/>
    </source>
</evidence>
<dbReference type="Pfam" id="PF04239">
    <property type="entry name" value="DUF421"/>
    <property type="match status" value="1"/>
</dbReference>
<evidence type="ECO:0000256" key="4">
    <source>
        <dbReference type="ARBA" id="ARBA00022692"/>
    </source>
</evidence>
<dbReference type="InterPro" id="IPR023090">
    <property type="entry name" value="UPF0702_alpha/beta_dom_sf"/>
</dbReference>
<dbReference type="GO" id="GO:0005886">
    <property type="term" value="C:plasma membrane"/>
    <property type="evidence" value="ECO:0007669"/>
    <property type="project" value="UniProtKB-SubCell"/>
</dbReference>
<evidence type="ECO:0000313" key="10">
    <source>
        <dbReference type="Proteomes" id="UP000270021"/>
    </source>
</evidence>